<feature type="compositionally biased region" description="Acidic residues" evidence="1">
    <location>
        <begin position="286"/>
        <end position="296"/>
    </location>
</feature>
<keyword evidence="5" id="KW-1185">Reference proteome</keyword>
<gene>
    <name evidence="3" type="ORF">FNF27_02766</name>
    <name evidence="2" type="ORF">FNF29_03141</name>
</gene>
<evidence type="ECO:0000313" key="4">
    <source>
        <dbReference type="Proteomes" id="UP000322899"/>
    </source>
</evidence>
<evidence type="ECO:0000313" key="5">
    <source>
        <dbReference type="Proteomes" id="UP000323011"/>
    </source>
</evidence>
<proteinExistence type="predicted"/>
<dbReference type="OrthoDB" id="198393at2759"/>
<feature type="compositionally biased region" description="Low complexity" evidence="1">
    <location>
        <begin position="270"/>
        <end position="279"/>
    </location>
</feature>
<reference evidence="4 5" key="1">
    <citation type="submission" date="2019-07" db="EMBL/GenBank/DDBJ databases">
        <title>Genomes of Cafeteria roenbergensis.</title>
        <authorList>
            <person name="Fischer M.G."/>
            <person name="Hackl T."/>
            <person name="Roman M."/>
        </authorList>
    </citation>
    <scope>NUCLEOTIDE SEQUENCE [LARGE SCALE GENOMIC DNA]</scope>
    <source>
        <strain evidence="2 5">BVI</strain>
        <strain evidence="3 4">E4-10P</strain>
    </source>
</reference>
<name>A0A5A8ECW2_CAFRO</name>
<feature type="compositionally biased region" description="Basic and acidic residues" evidence="1">
    <location>
        <begin position="238"/>
        <end position="249"/>
    </location>
</feature>
<dbReference type="Proteomes" id="UP000322899">
    <property type="component" value="Unassembled WGS sequence"/>
</dbReference>
<evidence type="ECO:0000256" key="1">
    <source>
        <dbReference type="SAM" id="MobiDB-lite"/>
    </source>
</evidence>
<protein>
    <recommendedName>
        <fullName evidence="6">BAR domain-containing protein</fullName>
    </recommendedName>
</protein>
<feature type="region of interest" description="Disordered" evidence="1">
    <location>
        <begin position="234"/>
        <end position="302"/>
    </location>
</feature>
<comment type="caution">
    <text evidence="3">The sequence shown here is derived from an EMBL/GenBank/DDBJ whole genome shotgun (WGS) entry which is preliminary data.</text>
</comment>
<dbReference type="AlphaFoldDB" id="A0A5A8ECW2"/>
<sequence length="302" mass="31426">MASGTRPGQQPISDVMLHRIQLEKNVAVKLLAEVKSDVNIDKAAASRRATTADSLRELAEVEPDSRFRKVFESLADALGQVERTRKGVLCDRFSETLIEPLNTLISEHFAPAERLLADRVSLLKRAETAQAAAAKATGSAVAVQSKRMAAMDATQQAINADAMAQSAIVRSAHQRAADLKEILSEYVRGRMLFHCRALEGFSRASAVIAGADPSRAAAEVERAMLDAATDSAVLALPGDEKDGKREAGHRARSSGRGGSAGRSGAGAGAGAAAAAAAAGPSPSYSESEDDALDDDGPPSGAP</sequence>
<evidence type="ECO:0000313" key="3">
    <source>
        <dbReference type="EMBL" id="KAA0175685.1"/>
    </source>
</evidence>
<dbReference type="EMBL" id="VLTN01000016">
    <property type="protein sequence ID" value="KAA0153328.1"/>
    <property type="molecule type" value="Genomic_DNA"/>
</dbReference>
<dbReference type="Proteomes" id="UP000323011">
    <property type="component" value="Unassembled WGS sequence"/>
</dbReference>
<feature type="compositionally biased region" description="Gly residues" evidence="1">
    <location>
        <begin position="255"/>
        <end position="269"/>
    </location>
</feature>
<organism evidence="3 4">
    <name type="scientific">Cafeteria roenbergensis</name>
    <name type="common">Marine flagellate</name>
    <dbReference type="NCBI Taxonomy" id="33653"/>
    <lineage>
        <taxon>Eukaryota</taxon>
        <taxon>Sar</taxon>
        <taxon>Stramenopiles</taxon>
        <taxon>Bigyra</taxon>
        <taxon>Opalozoa</taxon>
        <taxon>Bicosoecida</taxon>
        <taxon>Cafeteriaceae</taxon>
        <taxon>Cafeteria</taxon>
    </lineage>
</organism>
<evidence type="ECO:0008006" key="6">
    <source>
        <dbReference type="Google" id="ProtNLM"/>
    </source>
</evidence>
<accession>A0A5A8ECW2</accession>
<evidence type="ECO:0000313" key="2">
    <source>
        <dbReference type="EMBL" id="KAA0153328.1"/>
    </source>
</evidence>
<dbReference type="EMBL" id="VLTO01000012">
    <property type="protein sequence ID" value="KAA0175685.1"/>
    <property type="molecule type" value="Genomic_DNA"/>
</dbReference>